<feature type="non-terminal residue" evidence="2">
    <location>
        <position position="1"/>
    </location>
</feature>
<organism evidence="2 3">
    <name type="scientific">Cirrhinus mrigala</name>
    <name type="common">Mrigala</name>
    <dbReference type="NCBI Taxonomy" id="683832"/>
    <lineage>
        <taxon>Eukaryota</taxon>
        <taxon>Metazoa</taxon>
        <taxon>Chordata</taxon>
        <taxon>Craniata</taxon>
        <taxon>Vertebrata</taxon>
        <taxon>Euteleostomi</taxon>
        <taxon>Actinopterygii</taxon>
        <taxon>Neopterygii</taxon>
        <taxon>Teleostei</taxon>
        <taxon>Ostariophysi</taxon>
        <taxon>Cypriniformes</taxon>
        <taxon>Cyprinidae</taxon>
        <taxon>Labeoninae</taxon>
        <taxon>Labeonini</taxon>
        <taxon>Cirrhinus</taxon>
    </lineage>
</organism>
<feature type="non-terminal residue" evidence="2">
    <location>
        <position position="74"/>
    </location>
</feature>
<sequence>SRFCGIAMERTRATDAANVPRDEDGDLDVVRRPRYTSCNRDAVYPIILSQSAATLTDEEEDSEEEDGAPDIIKI</sequence>
<name>A0ABD0RH78_CIRMR</name>
<proteinExistence type="predicted"/>
<gene>
    <name evidence="2" type="ORF">M9458_006435</name>
</gene>
<evidence type="ECO:0000313" key="3">
    <source>
        <dbReference type="Proteomes" id="UP001529510"/>
    </source>
</evidence>
<dbReference type="AlphaFoldDB" id="A0ABD0RH78"/>
<evidence type="ECO:0000313" key="2">
    <source>
        <dbReference type="EMBL" id="KAL0197895.1"/>
    </source>
</evidence>
<dbReference type="Proteomes" id="UP001529510">
    <property type="component" value="Unassembled WGS sequence"/>
</dbReference>
<dbReference type="EMBL" id="JAMKFB020000003">
    <property type="protein sequence ID" value="KAL0197895.1"/>
    <property type="molecule type" value="Genomic_DNA"/>
</dbReference>
<feature type="region of interest" description="Disordered" evidence="1">
    <location>
        <begin position="53"/>
        <end position="74"/>
    </location>
</feature>
<accession>A0ABD0RH78</accession>
<evidence type="ECO:0000256" key="1">
    <source>
        <dbReference type="SAM" id="MobiDB-lite"/>
    </source>
</evidence>
<feature type="compositionally biased region" description="Acidic residues" evidence="1">
    <location>
        <begin position="56"/>
        <end position="68"/>
    </location>
</feature>
<reference evidence="2 3" key="1">
    <citation type="submission" date="2024-05" db="EMBL/GenBank/DDBJ databases">
        <title>Genome sequencing and assembly of Indian major carp, Cirrhinus mrigala (Hamilton, 1822).</title>
        <authorList>
            <person name="Mohindra V."/>
            <person name="Chowdhury L.M."/>
            <person name="Lal K."/>
            <person name="Jena J.K."/>
        </authorList>
    </citation>
    <scope>NUCLEOTIDE SEQUENCE [LARGE SCALE GENOMIC DNA]</scope>
    <source>
        <strain evidence="2">CM1030</strain>
        <tissue evidence="2">Blood</tissue>
    </source>
</reference>
<keyword evidence="3" id="KW-1185">Reference proteome</keyword>
<protein>
    <submittedName>
        <fullName evidence="2">Uncharacterized protein</fullName>
    </submittedName>
</protein>
<comment type="caution">
    <text evidence="2">The sequence shown here is derived from an EMBL/GenBank/DDBJ whole genome shotgun (WGS) entry which is preliminary data.</text>
</comment>